<comment type="subcellular location">
    <subcellularLocation>
        <location evidence="1">Membrane</location>
        <topology evidence="1">Multi-pass membrane protein</topology>
    </subcellularLocation>
</comment>
<evidence type="ECO:0000256" key="2">
    <source>
        <dbReference type="ARBA" id="ARBA00022692"/>
    </source>
</evidence>
<dbReference type="InterPro" id="IPR007016">
    <property type="entry name" value="O-antigen_ligase-rel_domated"/>
</dbReference>
<dbReference type="GO" id="GO:0016874">
    <property type="term" value="F:ligase activity"/>
    <property type="evidence" value="ECO:0007669"/>
    <property type="project" value="UniProtKB-KW"/>
</dbReference>
<evidence type="ECO:0000259" key="6">
    <source>
        <dbReference type="Pfam" id="PF04932"/>
    </source>
</evidence>
<feature type="transmembrane region" description="Helical" evidence="5">
    <location>
        <begin position="71"/>
        <end position="88"/>
    </location>
</feature>
<feature type="transmembrane region" description="Helical" evidence="5">
    <location>
        <begin position="150"/>
        <end position="169"/>
    </location>
</feature>
<keyword evidence="4 5" id="KW-0472">Membrane</keyword>
<feature type="domain" description="O-antigen ligase-related" evidence="6">
    <location>
        <begin position="183"/>
        <end position="312"/>
    </location>
</feature>
<name>A0A395W503_9FIRM</name>
<keyword evidence="3 5" id="KW-1133">Transmembrane helix</keyword>
<gene>
    <name evidence="7" type="ORF">DWW32_09485</name>
</gene>
<keyword evidence="2 5" id="KW-0812">Transmembrane</keyword>
<evidence type="ECO:0000256" key="4">
    <source>
        <dbReference type="ARBA" id="ARBA00023136"/>
    </source>
</evidence>
<evidence type="ECO:0000313" key="8">
    <source>
        <dbReference type="Proteomes" id="UP000265489"/>
    </source>
</evidence>
<feature type="transmembrane region" description="Helical" evidence="5">
    <location>
        <begin position="181"/>
        <end position="207"/>
    </location>
</feature>
<comment type="caution">
    <text evidence="7">The sequence shown here is derived from an EMBL/GenBank/DDBJ whole genome shotgun (WGS) entry which is preliminary data.</text>
</comment>
<dbReference type="PANTHER" id="PTHR37422:SF13">
    <property type="entry name" value="LIPOPOLYSACCHARIDE BIOSYNTHESIS PROTEIN PA4999-RELATED"/>
    <property type="match status" value="1"/>
</dbReference>
<evidence type="ECO:0000256" key="1">
    <source>
        <dbReference type="ARBA" id="ARBA00004141"/>
    </source>
</evidence>
<organism evidence="7 8">
    <name type="scientific">Holdemanella biformis</name>
    <dbReference type="NCBI Taxonomy" id="1735"/>
    <lineage>
        <taxon>Bacteria</taxon>
        <taxon>Bacillati</taxon>
        <taxon>Bacillota</taxon>
        <taxon>Erysipelotrichia</taxon>
        <taxon>Erysipelotrichales</taxon>
        <taxon>Erysipelotrichaceae</taxon>
        <taxon>Holdemanella</taxon>
    </lineage>
</organism>
<dbReference type="PROSITE" id="PS51257">
    <property type="entry name" value="PROKAR_LIPOPROTEIN"/>
    <property type="match status" value="1"/>
</dbReference>
<dbReference type="Pfam" id="PF04932">
    <property type="entry name" value="Wzy_C"/>
    <property type="match status" value="1"/>
</dbReference>
<accession>A0A395W503</accession>
<feature type="transmembrane region" description="Helical" evidence="5">
    <location>
        <begin position="6"/>
        <end position="35"/>
    </location>
</feature>
<evidence type="ECO:0000256" key="3">
    <source>
        <dbReference type="ARBA" id="ARBA00022989"/>
    </source>
</evidence>
<reference evidence="7 8" key="1">
    <citation type="submission" date="2018-08" db="EMBL/GenBank/DDBJ databases">
        <title>A genome reference for cultivated species of the human gut microbiota.</title>
        <authorList>
            <person name="Zou Y."/>
            <person name="Xue W."/>
            <person name="Luo G."/>
        </authorList>
    </citation>
    <scope>NUCLEOTIDE SEQUENCE [LARGE SCALE GENOMIC DNA]</scope>
    <source>
        <strain evidence="7 8">AF15-20</strain>
    </source>
</reference>
<feature type="transmembrane region" description="Helical" evidence="5">
    <location>
        <begin position="100"/>
        <end position="117"/>
    </location>
</feature>
<proteinExistence type="predicted"/>
<evidence type="ECO:0000256" key="5">
    <source>
        <dbReference type="SAM" id="Phobius"/>
    </source>
</evidence>
<dbReference type="RefSeq" id="WP_118325596.1">
    <property type="nucleotide sequence ID" value="NZ_JAJFOZ010000103.1"/>
</dbReference>
<evidence type="ECO:0000313" key="7">
    <source>
        <dbReference type="EMBL" id="RGU90028.1"/>
    </source>
</evidence>
<dbReference type="InterPro" id="IPR051533">
    <property type="entry name" value="WaaL-like"/>
</dbReference>
<feature type="transmembrane region" description="Helical" evidence="5">
    <location>
        <begin position="357"/>
        <end position="374"/>
    </location>
</feature>
<feature type="transmembrane region" description="Helical" evidence="5">
    <location>
        <begin position="47"/>
        <end position="65"/>
    </location>
</feature>
<feature type="transmembrane region" description="Helical" evidence="5">
    <location>
        <begin position="295"/>
        <end position="319"/>
    </location>
</feature>
<keyword evidence="7" id="KW-0436">Ligase</keyword>
<dbReference type="GeneID" id="66580236"/>
<sequence length="377" mass="43207">MNLDEKMLLLATCFLFLPYQIASVGIACILVQAFCRHKLVDAIKNQTGAIFLYSFIGLEFIVTILHSNWNGFGNTWLFVLVGLYGAYYRKSITKSTFEKMCDLIIILSIFAAIYGLYQFNQISVANGRTFLEFHIFNSPKRRITSTFMNANIYAMVIDFVCVMCMYRFVKNDNIFCKIGYFIVALFNFFVLYLTGSRTALLPFALIFPIFLYCVRWKKLFITSIVLELCVCGLVFLKPTLIPRMSDMSTFASRIKIWKTAFICISMYPLFGWGPQTYKKFYPLVHGHKAPHAHNIYIDSILSYGVIGTILVLCYTFVLNKEIFTSNTRKENPALFGMMMCFIAIVLIYGLLDCTLNIVATGTLCFIILNSACMYKEK</sequence>
<feature type="transmembrane region" description="Helical" evidence="5">
    <location>
        <begin position="219"/>
        <end position="236"/>
    </location>
</feature>
<dbReference type="PANTHER" id="PTHR37422">
    <property type="entry name" value="TEICHURONIC ACID BIOSYNTHESIS PROTEIN TUAE"/>
    <property type="match status" value="1"/>
</dbReference>
<dbReference type="Proteomes" id="UP000265489">
    <property type="component" value="Unassembled WGS sequence"/>
</dbReference>
<dbReference type="GO" id="GO:0016020">
    <property type="term" value="C:membrane"/>
    <property type="evidence" value="ECO:0007669"/>
    <property type="project" value="UniProtKB-SubCell"/>
</dbReference>
<feature type="transmembrane region" description="Helical" evidence="5">
    <location>
        <begin position="331"/>
        <end position="351"/>
    </location>
</feature>
<dbReference type="EMBL" id="QRYQ01000020">
    <property type="protein sequence ID" value="RGU90028.1"/>
    <property type="molecule type" value="Genomic_DNA"/>
</dbReference>
<feature type="transmembrane region" description="Helical" evidence="5">
    <location>
        <begin position="256"/>
        <end position="275"/>
    </location>
</feature>
<protein>
    <submittedName>
        <fullName evidence="7">O-antigen ligase family protein</fullName>
    </submittedName>
</protein>
<dbReference type="AlphaFoldDB" id="A0A395W503"/>